<name>A0A653C078_CALMS</name>
<feature type="non-terminal residue" evidence="1">
    <location>
        <position position="1"/>
    </location>
</feature>
<organism evidence="1 2">
    <name type="scientific">Callosobruchus maculatus</name>
    <name type="common">Southern cowpea weevil</name>
    <name type="synonym">Pulse bruchid</name>
    <dbReference type="NCBI Taxonomy" id="64391"/>
    <lineage>
        <taxon>Eukaryota</taxon>
        <taxon>Metazoa</taxon>
        <taxon>Ecdysozoa</taxon>
        <taxon>Arthropoda</taxon>
        <taxon>Hexapoda</taxon>
        <taxon>Insecta</taxon>
        <taxon>Pterygota</taxon>
        <taxon>Neoptera</taxon>
        <taxon>Endopterygota</taxon>
        <taxon>Coleoptera</taxon>
        <taxon>Polyphaga</taxon>
        <taxon>Cucujiformia</taxon>
        <taxon>Chrysomeloidea</taxon>
        <taxon>Chrysomelidae</taxon>
        <taxon>Bruchinae</taxon>
        <taxon>Bruchini</taxon>
        <taxon>Callosobruchus</taxon>
    </lineage>
</organism>
<evidence type="ECO:0000313" key="1">
    <source>
        <dbReference type="EMBL" id="VEN41294.1"/>
    </source>
</evidence>
<evidence type="ECO:0000313" key="2">
    <source>
        <dbReference type="Proteomes" id="UP000410492"/>
    </source>
</evidence>
<accession>A0A653C078</accession>
<dbReference type="Proteomes" id="UP000410492">
    <property type="component" value="Unassembled WGS sequence"/>
</dbReference>
<sequence>ITGLENCININRLHTYISTCRWYHQFYDNKVQCRMIQTIIIEK</sequence>
<reference evidence="1 2" key="1">
    <citation type="submission" date="2019-01" db="EMBL/GenBank/DDBJ databases">
        <authorList>
            <person name="Sayadi A."/>
        </authorList>
    </citation>
    <scope>NUCLEOTIDE SEQUENCE [LARGE SCALE GENOMIC DNA]</scope>
</reference>
<keyword evidence="2" id="KW-1185">Reference proteome</keyword>
<proteinExistence type="predicted"/>
<dbReference type="EMBL" id="CAACVG010006730">
    <property type="protein sequence ID" value="VEN41294.1"/>
    <property type="molecule type" value="Genomic_DNA"/>
</dbReference>
<protein>
    <submittedName>
        <fullName evidence="1">Uncharacterized protein</fullName>
    </submittedName>
</protein>
<gene>
    <name evidence="1" type="ORF">CALMAC_LOCUS5170</name>
</gene>
<dbReference type="AlphaFoldDB" id="A0A653C078"/>